<organism evidence="1 2">
    <name type="scientific">Vararia minispora EC-137</name>
    <dbReference type="NCBI Taxonomy" id="1314806"/>
    <lineage>
        <taxon>Eukaryota</taxon>
        <taxon>Fungi</taxon>
        <taxon>Dikarya</taxon>
        <taxon>Basidiomycota</taxon>
        <taxon>Agaricomycotina</taxon>
        <taxon>Agaricomycetes</taxon>
        <taxon>Russulales</taxon>
        <taxon>Lachnocladiaceae</taxon>
        <taxon>Vararia</taxon>
    </lineage>
</organism>
<keyword evidence="2" id="KW-1185">Reference proteome</keyword>
<dbReference type="EMBL" id="MU273671">
    <property type="protein sequence ID" value="KAI0029519.1"/>
    <property type="molecule type" value="Genomic_DNA"/>
</dbReference>
<name>A0ACB8QCP3_9AGAM</name>
<dbReference type="Proteomes" id="UP000814128">
    <property type="component" value="Unassembled WGS sequence"/>
</dbReference>
<proteinExistence type="predicted"/>
<evidence type="ECO:0000313" key="1">
    <source>
        <dbReference type="EMBL" id="KAI0029519.1"/>
    </source>
</evidence>
<gene>
    <name evidence="1" type="ORF">K488DRAFT_88660</name>
</gene>
<accession>A0ACB8QCP3</accession>
<protein>
    <submittedName>
        <fullName evidence="1">Uncharacterized protein</fullName>
    </submittedName>
</protein>
<comment type="caution">
    <text evidence="1">The sequence shown here is derived from an EMBL/GenBank/DDBJ whole genome shotgun (WGS) entry which is preliminary data.</text>
</comment>
<sequence>MVNDILLAMSTPPSTAFKSPSPPEDRPTISFHQQVVDATPSVPLQSPTSRSSTPPVIPPAPDNGDADWRRDEAYRFESALISARKREEELARDLDAARARQKELEDCERRVRELQDEIAGHKEREQKLGEEVEKAANRDAELMRRLSDLLGGNAPPATLDEAVDRVEKQVTRAMEMEQSAREVYEQYTNKTKRLNCGPTLPPQAVPHLVDAMLQIADIAETAMRQP</sequence>
<reference evidence="1" key="2">
    <citation type="journal article" date="2022" name="New Phytol.">
        <title>Evolutionary transition to the ectomycorrhizal habit in the genomes of a hyperdiverse lineage of mushroom-forming fungi.</title>
        <authorList>
            <person name="Looney B."/>
            <person name="Miyauchi S."/>
            <person name="Morin E."/>
            <person name="Drula E."/>
            <person name="Courty P.E."/>
            <person name="Kohler A."/>
            <person name="Kuo A."/>
            <person name="LaButti K."/>
            <person name="Pangilinan J."/>
            <person name="Lipzen A."/>
            <person name="Riley R."/>
            <person name="Andreopoulos W."/>
            <person name="He G."/>
            <person name="Johnson J."/>
            <person name="Nolan M."/>
            <person name="Tritt A."/>
            <person name="Barry K.W."/>
            <person name="Grigoriev I.V."/>
            <person name="Nagy L.G."/>
            <person name="Hibbett D."/>
            <person name="Henrissat B."/>
            <person name="Matheny P.B."/>
            <person name="Labbe J."/>
            <person name="Martin F.M."/>
        </authorList>
    </citation>
    <scope>NUCLEOTIDE SEQUENCE</scope>
    <source>
        <strain evidence="1">EC-137</strain>
    </source>
</reference>
<reference evidence="1" key="1">
    <citation type="submission" date="2021-02" db="EMBL/GenBank/DDBJ databases">
        <authorList>
            <consortium name="DOE Joint Genome Institute"/>
            <person name="Ahrendt S."/>
            <person name="Looney B.P."/>
            <person name="Miyauchi S."/>
            <person name="Morin E."/>
            <person name="Drula E."/>
            <person name="Courty P.E."/>
            <person name="Chicoki N."/>
            <person name="Fauchery L."/>
            <person name="Kohler A."/>
            <person name="Kuo A."/>
            <person name="Labutti K."/>
            <person name="Pangilinan J."/>
            <person name="Lipzen A."/>
            <person name="Riley R."/>
            <person name="Andreopoulos W."/>
            <person name="He G."/>
            <person name="Johnson J."/>
            <person name="Barry K.W."/>
            <person name="Grigoriev I.V."/>
            <person name="Nagy L."/>
            <person name="Hibbett D."/>
            <person name="Henrissat B."/>
            <person name="Matheny P.B."/>
            <person name="Labbe J."/>
            <person name="Martin F."/>
        </authorList>
    </citation>
    <scope>NUCLEOTIDE SEQUENCE</scope>
    <source>
        <strain evidence="1">EC-137</strain>
    </source>
</reference>
<evidence type="ECO:0000313" key="2">
    <source>
        <dbReference type="Proteomes" id="UP000814128"/>
    </source>
</evidence>